<comment type="caution">
    <text evidence="2">The sequence shown here is derived from an EMBL/GenBank/DDBJ whole genome shotgun (WGS) entry which is preliminary data.</text>
</comment>
<feature type="region of interest" description="Disordered" evidence="1">
    <location>
        <begin position="23"/>
        <end position="42"/>
    </location>
</feature>
<name>A0A839UB52_9HYPH</name>
<keyword evidence="3" id="KW-1185">Reference proteome</keyword>
<dbReference type="RefSeq" id="WP_183664085.1">
    <property type="nucleotide sequence ID" value="NZ_JACHXN010000018.1"/>
</dbReference>
<dbReference type="AlphaFoldDB" id="A0A839UB52"/>
<accession>A0A839UB52</accession>
<organism evidence="2 3">
    <name type="scientific">Phyllobacterium trifolii</name>
    <dbReference type="NCBI Taxonomy" id="300193"/>
    <lineage>
        <taxon>Bacteria</taxon>
        <taxon>Pseudomonadati</taxon>
        <taxon>Pseudomonadota</taxon>
        <taxon>Alphaproteobacteria</taxon>
        <taxon>Hyphomicrobiales</taxon>
        <taxon>Phyllobacteriaceae</taxon>
        <taxon>Phyllobacterium</taxon>
    </lineage>
</organism>
<sequence>MEFPNGSVELLFLHEVWVLGSSPRMTEREEDDGEGGVRERNLPIVKAAERYS</sequence>
<dbReference type="Proteomes" id="UP000554520">
    <property type="component" value="Unassembled WGS sequence"/>
</dbReference>
<evidence type="ECO:0000313" key="3">
    <source>
        <dbReference type="Proteomes" id="UP000554520"/>
    </source>
</evidence>
<gene>
    <name evidence="2" type="ORF">FHS21_004739</name>
</gene>
<dbReference type="EMBL" id="JACHXN010000018">
    <property type="protein sequence ID" value="MBB3148296.1"/>
    <property type="molecule type" value="Genomic_DNA"/>
</dbReference>
<protein>
    <submittedName>
        <fullName evidence="2">Uncharacterized protein</fullName>
    </submittedName>
</protein>
<reference evidence="2 3" key="1">
    <citation type="submission" date="2020-08" db="EMBL/GenBank/DDBJ databases">
        <title>Genomic Encyclopedia of Type Strains, Phase III (KMG-III): the genomes of soil and plant-associated and newly described type strains.</title>
        <authorList>
            <person name="Whitman W."/>
        </authorList>
    </citation>
    <scope>NUCLEOTIDE SEQUENCE [LARGE SCALE GENOMIC DNA]</scope>
    <source>
        <strain evidence="2 3">CECT 7015</strain>
    </source>
</reference>
<proteinExistence type="predicted"/>
<evidence type="ECO:0000256" key="1">
    <source>
        <dbReference type="SAM" id="MobiDB-lite"/>
    </source>
</evidence>
<evidence type="ECO:0000313" key="2">
    <source>
        <dbReference type="EMBL" id="MBB3148296.1"/>
    </source>
</evidence>